<sequence>MAASAHAEKALSKDQIIEILDLEGHFEGGYFRQSFKANHRDRVATERGERSTLTTIYYMLTHDNSVDHFHTKYSDGIEYFHLGSPITYHLIHPDGRYEKVVVGPDIANGQQLQLAVTGGTFKAAELTEGEYGLVSEAVAPGWEMEDMVLITKKELLNKFPQHKEIIERLAHD</sequence>
<gene>
    <name evidence="2" type="ORF">NBRC116591_07740</name>
</gene>
<reference evidence="2 3" key="1">
    <citation type="submission" date="2024-04" db="EMBL/GenBank/DDBJ databases">
        <title>Draft genome sequence of Sessilibacter corallicola NBRC 116591.</title>
        <authorList>
            <person name="Miyakawa T."/>
            <person name="Kusuya Y."/>
            <person name="Miura T."/>
        </authorList>
    </citation>
    <scope>NUCLEOTIDE SEQUENCE [LARGE SCALE GENOMIC DNA]</scope>
    <source>
        <strain evidence="2 3">KU-00831-HH</strain>
    </source>
</reference>
<proteinExistence type="predicted"/>
<dbReference type="Gene3D" id="2.60.120.10">
    <property type="entry name" value="Jelly Rolls"/>
    <property type="match status" value="1"/>
</dbReference>
<dbReference type="Pfam" id="PF06172">
    <property type="entry name" value="Cupin_5"/>
    <property type="match status" value="1"/>
</dbReference>
<dbReference type="InterPro" id="IPR014710">
    <property type="entry name" value="RmlC-like_jellyroll"/>
</dbReference>
<dbReference type="SUPFAM" id="SSF51182">
    <property type="entry name" value="RmlC-like cupins"/>
    <property type="match status" value="1"/>
</dbReference>
<dbReference type="EMBL" id="BAABWN010000002">
    <property type="protein sequence ID" value="GAA6166964.1"/>
    <property type="molecule type" value="Genomic_DNA"/>
</dbReference>
<protein>
    <submittedName>
        <fullName evidence="2">Cupin domain-containing protein</fullName>
    </submittedName>
</protein>
<dbReference type="PANTHER" id="PTHR33387:SF3">
    <property type="entry name" value="DUF985 DOMAIN-CONTAINING PROTEIN"/>
    <property type="match status" value="1"/>
</dbReference>
<organism evidence="2 3">
    <name type="scientific">Sessilibacter corallicola</name>
    <dbReference type="NCBI Taxonomy" id="2904075"/>
    <lineage>
        <taxon>Bacteria</taxon>
        <taxon>Pseudomonadati</taxon>
        <taxon>Pseudomonadota</taxon>
        <taxon>Gammaproteobacteria</taxon>
        <taxon>Cellvibrionales</taxon>
        <taxon>Cellvibrionaceae</taxon>
        <taxon>Sessilibacter</taxon>
    </lineage>
</organism>
<feature type="domain" description="DUF985" evidence="1">
    <location>
        <begin position="15"/>
        <end position="149"/>
    </location>
</feature>
<name>A0ABQ0A5N8_9GAMM</name>
<comment type="caution">
    <text evidence="2">The sequence shown here is derived from an EMBL/GenBank/DDBJ whole genome shotgun (WGS) entry which is preliminary data.</text>
</comment>
<dbReference type="CDD" id="cd06121">
    <property type="entry name" value="cupin_YML079wp"/>
    <property type="match status" value="1"/>
</dbReference>
<evidence type="ECO:0000259" key="1">
    <source>
        <dbReference type="Pfam" id="PF06172"/>
    </source>
</evidence>
<dbReference type="InterPro" id="IPR009327">
    <property type="entry name" value="Cupin_DUF985"/>
</dbReference>
<dbReference type="PANTHER" id="PTHR33387">
    <property type="entry name" value="RMLC-LIKE JELLY ROLL FOLD PROTEIN"/>
    <property type="match status" value="1"/>
</dbReference>
<accession>A0ABQ0A5N8</accession>
<keyword evidence="3" id="KW-1185">Reference proteome</keyword>
<evidence type="ECO:0000313" key="3">
    <source>
        <dbReference type="Proteomes" id="UP001465153"/>
    </source>
</evidence>
<evidence type="ECO:0000313" key="2">
    <source>
        <dbReference type="EMBL" id="GAA6166964.1"/>
    </source>
</evidence>
<dbReference type="Proteomes" id="UP001465153">
    <property type="component" value="Unassembled WGS sequence"/>
</dbReference>
<dbReference type="InterPro" id="IPR039935">
    <property type="entry name" value="YML079W-like"/>
</dbReference>
<dbReference type="InterPro" id="IPR011051">
    <property type="entry name" value="RmlC_Cupin_sf"/>
</dbReference>